<evidence type="ECO:0000256" key="8">
    <source>
        <dbReference type="ARBA" id="ARBA00039520"/>
    </source>
</evidence>
<keyword evidence="4" id="KW-0560">Oxidoreductase</keyword>
<evidence type="ECO:0000256" key="11">
    <source>
        <dbReference type="ARBA" id="ARBA00047429"/>
    </source>
</evidence>
<dbReference type="RefSeq" id="XP_030748333.1">
    <property type="nucleotide sequence ID" value="XM_030892473.1"/>
</dbReference>
<evidence type="ECO:0000256" key="3">
    <source>
        <dbReference type="ARBA" id="ARBA00022857"/>
    </source>
</evidence>
<dbReference type="SUPFAM" id="SSF51735">
    <property type="entry name" value="NAD(P)-binding Rossmann-fold domains"/>
    <property type="match status" value="1"/>
</dbReference>
<dbReference type="AlphaFoldDB" id="A0A6J2XAM7"/>
<dbReference type="GO" id="GO:0006559">
    <property type="term" value="P:L-phenylalanine catabolic process"/>
    <property type="evidence" value="ECO:0007669"/>
    <property type="project" value="TreeGrafter"/>
</dbReference>
<evidence type="ECO:0000313" key="14">
    <source>
        <dbReference type="RefSeq" id="XP_030748332.1"/>
    </source>
</evidence>
<dbReference type="Proteomes" id="UP000504635">
    <property type="component" value="Unplaced"/>
</dbReference>
<dbReference type="Gene3D" id="3.40.50.720">
    <property type="entry name" value="NAD(P)-binding Rossmann-like Domain"/>
    <property type="match status" value="1"/>
</dbReference>
<accession>A0A6J2XAM7</accession>
<dbReference type="RefSeq" id="XP_030748332.1">
    <property type="nucleotide sequence ID" value="XM_030892472.1"/>
</dbReference>
<dbReference type="InterPro" id="IPR036291">
    <property type="entry name" value="NAD(P)-bd_dom_sf"/>
</dbReference>
<dbReference type="PANTHER" id="PTHR15104:SF0">
    <property type="entry name" value="DIHYDROPTERIDINE REDUCTASE"/>
    <property type="match status" value="1"/>
</dbReference>
<name>A0A6J2XAM7_SITOR</name>
<comment type="catalytic activity">
    <reaction evidence="12">
        <text>5,6,7,8-tetrahydropteridine + NAD(+) = 6,7-dihydropteridine + NADH + H(+)</text>
        <dbReference type="Rhea" id="RHEA:17869"/>
        <dbReference type="ChEBI" id="CHEBI:15378"/>
        <dbReference type="ChEBI" id="CHEBI:28889"/>
        <dbReference type="ChEBI" id="CHEBI:30156"/>
        <dbReference type="ChEBI" id="CHEBI:57540"/>
        <dbReference type="ChEBI" id="CHEBI:57945"/>
        <dbReference type="EC" id="1.5.1.34"/>
    </reaction>
    <physiologicalReaction direction="right-to-left" evidence="12">
        <dbReference type="Rhea" id="RHEA:17871"/>
    </physiologicalReaction>
</comment>
<keyword evidence="3" id="KW-0521">NADP</keyword>
<evidence type="ECO:0000256" key="1">
    <source>
        <dbReference type="ARBA" id="ARBA00006484"/>
    </source>
</evidence>
<evidence type="ECO:0000256" key="2">
    <source>
        <dbReference type="ARBA" id="ARBA00011738"/>
    </source>
</evidence>
<dbReference type="FunFam" id="3.40.50.720:FF:000157">
    <property type="entry name" value="Quinoid dihydropteridine reductase"/>
    <property type="match status" value="1"/>
</dbReference>
<dbReference type="CDD" id="cd05334">
    <property type="entry name" value="DHPR_SDR_c_like"/>
    <property type="match status" value="1"/>
</dbReference>
<evidence type="ECO:0000256" key="4">
    <source>
        <dbReference type="ARBA" id="ARBA00023002"/>
    </source>
</evidence>
<comment type="catalytic activity">
    <reaction evidence="11">
        <text>5,6,7,8-tetrahydropteridine + NADP(+) = 6,7-dihydropteridine + NADPH + H(+)</text>
        <dbReference type="Rhea" id="RHEA:17865"/>
        <dbReference type="ChEBI" id="CHEBI:15378"/>
        <dbReference type="ChEBI" id="CHEBI:28889"/>
        <dbReference type="ChEBI" id="CHEBI:30156"/>
        <dbReference type="ChEBI" id="CHEBI:57783"/>
        <dbReference type="ChEBI" id="CHEBI:58349"/>
        <dbReference type="EC" id="1.5.1.34"/>
    </reaction>
    <physiologicalReaction direction="right-to-left" evidence="11">
        <dbReference type="Rhea" id="RHEA:17867"/>
    </physiologicalReaction>
</comment>
<comment type="similarity">
    <text evidence="1">Belongs to the short-chain dehydrogenases/reductases (SDR) family.</text>
</comment>
<evidence type="ECO:0000256" key="10">
    <source>
        <dbReference type="ARBA" id="ARBA00042518"/>
    </source>
</evidence>
<evidence type="ECO:0000256" key="7">
    <source>
        <dbReference type="ARBA" id="ARBA00039153"/>
    </source>
</evidence>
<dbReference type="OrthoDB" id="1204at2759"/>
<evidence type="ECO:0000313" key="15">
    <source>
        <dbReference type="RefSeq" id="XP_030748333.1"/>
    </source>
</evidence>
<evidence type="ECO:0000256" key="9">
    <source>
        <dbReference type="ARBA" id="ARBA00041348"/>
    </source>
</evidence>
<dbReference type="GO" id="GO:0006729">
    <property type="term" value="P:tetrahydrobiopterin biosynthetic process"/>
    <property type="evidence" value="ECO:0007669"/>
    <property type="project" value="UniProtKB-KW"/>
</dbReference>
<dbReference type="GO" id="GO:0004155">
    <property type="term" value="F:6,7-dihydropteridine reductase activity"/>
    <property type="evidence" value="ECO:0007669"/>
    <property type="project" value="UniProtKB-EC"/>
</dbReference>
<dbReference type="GO" id="GO:0070402">
    <property type="term" value="F:NADPH binding"/>
    <property type="evidence" value="ECO:0007669"/>
    <property type="project" value="TreeGrafter"/>
</dbReference>
<proteinExistence type="inferred from homology"/>
<dbReference type="Pfam" id="PF00106">
    <property type="entry name" value="adh_short"/>
    <property type="match status" value="1"/>
</dbReference>
<keyword evidence="5" id="KW-0783">Tetrahydrobiopterin biosynthesis</keyword>
<keyword evidence="13" id="KW-1185">Reference proteome</keyword>
<sequence>MSYTGRVLIYGGRGALGSKCISEFKAKSFWVGSIDLAENPEAHCSIVIKKDEDFIHQEESVVSAVGEALNGEKLDGIFCVAGGWAGGNATKNLAKNAQLMWQQSVCSSLIAATLATKYLKEGAVIQLTGAKAALDPTPNMIGYGLAKSAVHHLTKSLAGKNSGVPKNTTVVAILPVTLDTPMNRKWMPQADHSSWTPLEFIAELFLKWLNGQDKPPSGTLLQLVTENNKTNITPL</sequence>
<protein>
    <recommendedName>
        <fullName evidence="8">Dihydropteridine reductase</fullName>
        <ecNumber evidence="7">1.5.1.34</ecNumber>
    </recommendedName>
    <alternativeName>
        <fullName evidence="10">HDHPR</fullName>
    </alternativeName>
    <alternativeName>
        <fullName evidence="9">Quinoid dihydropteridine reductase</fullName>
    </alternativeName>
</protein>
<evidence type="ECO:0000256" key="5">
    <source>
        <dbReference type="ARBA" id="ARBA00023007"/>
    </source>
</evidence>
<dbReference type="KEGG" id="soy:115876626"/>
<dbReference type="GeneID" id="115876626"/>
<gene>
    <name evidence="14 15" type="primary">LOC115876626</name>
</gene>
<dbReference type="InterPro" id="IPR002347">
    <property type="entry name" value="SDR_fam"/>
</dbReference>
<evidence type="ECO:0000256" key="6">
    <source>
        <dbReference type="ARBA" id="ARBA00037099"/>
    </source>
</evidence>
<dbReference type="EC" id="1.5.1.34" evidence="7"/>
<organism evidence="13 15">
    <name type="scientific">Sitophilus oryzae</name>
    <name type="common">Rice weevil</name>
    <name type="synonym">Curculio oryzae</name>
    <dbReference type="NCBI Taxonomy" id="7048"/>
    <lineage>
        <taxon>Eukaryota</taxon>
        <taxon>Metazoa</taxon>
        <taxon>Ecdysozoa</taxon>
        <taxon>Arthropoda</taxon>
        <taxon>Hexapoda</taxon>
        <taxon>Insecta</taxon>
        <taxon>Pterygota</taxon>
        <taxon>Neoptera</taxon>
        <taxon>Endopterygota</taxon>
        <taxon>Coleoptera</taxon>
        <taxon>Polyphaga</taxon>
        <taxon>Cucujiformia</taxon>
        <taxon>Curculionidae</taxon>
        <taxon>Dryophthorinae</taxon>
        <taxon>Sitophilus</taxon>
    </lineage>
</organism>
<dbReference type="GO" id="GO:0070404">
    <property type="term" value="F:NADH binding"/>
    <property type="evidence" value="ECO:0007669"/>
    <property type="project" value="TreeGrafter"/>
</dbReference>
<comment type="function">
    <text evidence="6">Catalyzes the conversion of quinonoid dihydrobiopterin into tetrahydrobiopterin.</text>
</comment>
<dbReference type="GO" id="GO:0005737">
    <property type="term" value="C:cytoplasm"/>
    <property type="evidence" value="ECO:0007669"/>
    <property type="project" value="TreeGrafter"/>
</dbReference>
<dbReference type="PANTHER" id="PTHR15104">
    <property type="entry name" value="DIHYDROPTERIDINE REDUCTASE"/>
    <property type="match status" value="1"/>
</dbReference>
<reference evidence="14 15" key="1">
    <citation type="submission" date="2025-04" db="UniProtKB">
        <authorList>
            <consortium name="RefSeq"/>
        </authorList>
    </citation>
    <scope>IDENTIFICATION</scope>
    <source>
        <tissue evidence="14 15">Gonads</tissue>
    </source>
</reference>
<evidence type="ECO:0000256" key="12">
    <source>
        <dbReference type="ARBA" id="ARBA00047536"/>
    </source>
</evidence>
<evidence type="ECO:0000313" key="13">
    <source>
        <dbReference type="Proteomes" id="UP000504635"/>
    </source>
</evidence>
<comment type="subunit">
    <text evidence="2">Homodimer.</text>
</comment>